<protein>
    <submittedName>
        <fullName evidence="1">Uncharacterized protein</fullName>
    </submittedName>
</protein>
<name>A0A346Y048_9ACTN</name>
<sequence>MTMSSWPVTGTRRFGSTPLPPELQVSLVPLLEDAHASDPFVPHQPREGIVRAAELVRSVGLAVVTIRGSLLVGGVEVDHVWLAVTDHSGEPWVLDTAFPLHRESFLDVLPGWVAGDVSTDVLAAAADGAALLDRVLASFPDGTGYIGGPVWSSGRR</sequence>
<proteinExistence type="predicted"/>
<evidence type="ECO:0000313" key="1">
    <source>
        <dbReference type="EMBL" id="AXV07845.1"/>
    </source>
</evidence>
<keyword evidence="2" id="KW-1185">Reference proteome</keyword>
<dbReference type="KEGG" id="euz:DVS28_a3169"/>
<dbReference type="AlphaFoldDB" id="A0A346Y048"/>
<evidence type="ECO:0000313" key="2">
    <source>
        <dbReference type="Proteomes" id="UP000264006"/>
    </source>
</evidence>
<accession>A0A346Y048</accession>
<reference evidence="1 2" key="1">
    <citation type="submission" date="2018-09" db="EMBL/GenBank/DDBJ databases">
        <title>Complete genome sequence of Euzebya sp. DY32-46 isolated from seawater of Pacific Ocean.</title>
        <authorList>
            <person name="Xu L."/>
            <person name="Wu Y.-H."/>
            <person name="Xu X.-W."/>
        </authorList>
    </citation>
    <scope>NUCLEOTIDE SEQUENCE [LARGE SCALE GENOMIC DNA]</scope>
    <source>
        <strain evidence="1 2">DY32-46</strain>
    </source>
</reference>
<dbReference type="RefSeq" id="WP_164710601.1">
    <property type="nucleotide sequence ID" value="NZ_CP031165.1"/>
</dbReference>
<organism evidence="1 2">
    <name type="scientific">Euzebya pacifica</name>
    <dbReference type="NCBI Taxonomy" id="1608957"/>
    <lineage>
        <taxon>Bacteria</taxon>
        <taxon>Bacillati</taxon>
        <taxon>Actinomycetota</taxon>
        <taxon>Nitriliruptoria</taxon>
        <taxon>Euzebyales</taxon>
    </lineage>
</organism>
<gene>
    <name evidence="1" type="ORF">DVS28_a3169</name>
</gene>
<dbReference type="EMBL" id="CP031165">
    <property type="protein sequence ID" value="AXV07845.1"/>
    <property type="molecule type" value="Genomic_DNA"/>
</dbReference>
<dbReference type="Proteomes" id="UP000264006">
    <property type="component" value="Chromosome"/>
</dbReference>